<name>A0A1Y5SE67_9RHOB</name>
<dbReference type="EMBL" id="FWFS01000004">
    <property type="protein sequence ID" value="SLN37956.1"/>
    <property type="molecule type" value="Genomic_DNA"/>
</dbReference>
<gene>
    <name evidence="2" type="ORF">AQS8620_01416</name>
</gene>
<dbReference type="AlphaFoldDB" id="A0A1Y5SE67"/>
<proteinExistence type="predicted"/>
<keyword evidence="3" id="KW-1185">Reference proteome</keyword>
<accession>A0A1Y5SE67</accession>
<reference evidence="2 3" key="1">
    <citation type="submission" date="2017-03" db="EMBL/GenBank/DDBJ databases">
        <authorList>
            <person name="Afonso C.L."/>
            <person name="Miller P.J."/>
            <person name="Scott M.A."/>
            <person name="Spackman E."/>
            <person name="Goraichik I."/>
            <person name="Dimitrov K.M."/>
            <person name="Suarez D.L."/>
            <person name="Swayne D.E."/>
        </authorList>
    </citation>
    <scope>NUCLEOTIDE SEQUENCE [LARGE SCALE GENOMIC DNA]</scope>
    <source>
        <strain evidence="2 3">CECT 8620</strain>
    </source>
</reference>
<evidence type="ECO:0000256" key="1">
    <source>
        <dbReference type="SAM" id="MobiDB-lite"/>
    </source>
</evidence>
<sequence>MILTWPPTLPKPERKTWQVTPQDARAKRQADAGPPSFRRRFSSVSKTVNLSLVLTRNGKAIFDRFFHEDCAEGTHLFWMPDPTTDGWPLLATDGRPLLTAEGAPILLAAQWLCSFGEQVPVETVEGQVEFRKTFSVVVMP</sequence>
<dbReference type="RefSeq" id="WP_085836119.1">
    <property type="nucleotide sequence ID" value="NZ_FWFS01000004.1"/>
</dbReference>
<feature type="region of interest" description="Disordered" evidence="1">
    <location>
        <begin position="1"/>
        <end position="38"/>
    </location>
</feature>
<evidence type="ECO:0000313" key="3">
    <source>
        <dbReference type="Proteomes" id="UP000193862"/>
    </source>
</evidence>
<dbReference type="Proteomes" id="UP000193862">
    <property type="component" value="Unassembled WGS sequence"/>
</dbReference>
<organism evidence="2 3">
    <name type="scientific">Aquimixticola soesokkakensis</name>
    <dbReference type="NCBI Taxonomy" id="1519096"/>
    <lineage>
        <taxon>Bacteria</taxon>
        <taxon>Pseudomonadati</taxon>
        <taxon>Pseudomonadota</taxon>
        <taxon>Alphaproteobacteria</taxon>
        <taxon>Rhodobacterales</taxon>
        <taxon>Paracoccaceae</taxon>
        <taxon>Aquimixticola</taxon>
    </lineage>
</organism>
<protein>
    <submittedName>
        <fullName evidence="2">Uncharacterized protein</fullName>
    </submittedName>
</protein>
<evidence type="ECO:0000313" key="2">
    <source>
        <dbReference type="EMBL" id="SLN37956.1"/>
    </source>
</evidence>
<dbReference type="OrthoDB" id="7858450at2"/>